<evidence type="ECO:0000313" key="1">
    <source>
        <dbReference type="EMBL" id="GAA4295745.1"/>
    </source>
</evidence>
<comment type="caution">
    <text evidence="1">The sequence shown here is derived from an EMBL/GenBank/DDBJ whole genome shotgun (WGS) entry which is preliminary data.</text>
</comment>
<accession>A0ABP8F5R7</accession>
<dbReference type="EMBL" id="BAABGX010000001">
    <property type="protein sequence ID" value="GAA4295745.1"/>
    <property type="molecule type" value="Genomic_DNA"/>
</dbReference>
<dbReference type="Proteomes" id="UP001501844">
    <property type="component" value="Unassembled WGS sequence"/>
</dbReference>
<gene>
    <name evidence="1" type="ORF">GCM10023183_01880</name>
</gene>
<protein>
    <submittedName>
        <fullName evidence="1">Uncharacterized protein</fullName>
    </submittedName>
</protein>
<reference evidence="2" key="1">
    <citation type="journal article" date="2019" name="Int. J. Syst. Evol. Microbiol.">
        <title>The Global Catalogue of Microorganisms (GCM) 10K type strain sequencing project: providing services to taxonomists for standard genome sequencing and annotation.</title>
        <authorList>
            <consortium name="The Broad Institute Genomics Platform"/>
            <consortium name="The Broad Institute Genome Sequencing Center for Infectious Disease"/>
            <person name="Wu L."/>
            <person name="Ma J."/>
        </authorList>
    </citation>
    <scope>NUCLEOTIDE SEQUENCE [LARGE SCALE GENOMIC DNA]</scope>
    <source>
        <strain evidence="2">JCM 17917</strain>
    </source>
</reference>
<organism evidence="1 2">
    <name type="scientific">Nibribacter koreensis</name>
    <dbReference type="NCBI Taxonomy" id="1084519"/>
    <lineage>
        <taxon>Bacteria</taxon>
        <taxon>Pseudomonadati</taxon>
        <taxon>Bacteroidota</taxon>
        <taxon>Cytophagia</taxon>
        <taxon>Cytophagales</taxon>
        <taxon>Hymenobacteraceae</taxon>
        <taxon>Nibribacter</taxon>
    </lineage>
</organism>
<proteinExistence type="predicted"/>
<name>A0ABP8F5R7_9BACT</name>
<keyword evidence="2" id="KW-1185">Reference proteome</keyword>
<sequence length="76" mass="8584">MRAVKQTDPRPVLDQIKTTKHLIESIEETVPGSIRRAERELYYAEDQALKAQGDDAVYTAYAAVTMFLSEINSLPE</sequence>
<evidence type="ECO:0000313" key="2">
    <source>
        <dbReference type="Proteomes" id="UP001501844"/>
    </source>
</evidence>